<evidence type="ECO:0000313" key="2">
    <source>
        <dbReference type="Proteomes" id="UP001162992"/>
    </source>
</evidence>
<gene>
    <name evidence="1" type="ORF">O6H91_23G023600</name>
</gene>
<proteinExistence type="predicted"/>
<reference evidence="2" key="1">
    <citation type="journal article" date="2024" name="Proc. Natl. Acad. Sci. U.S.A.">
        <title>Extraordinary preservation of gene collinearity over three hundred million years revealed in homosporous lycophytes.</title>
        <authorList>
            <person name="Li C."/>
            <person name="Wickell D."/>
            <person name="Kuo L.Y."/>
            <person name="Chen X."/>
            <person name="Nie B."/>
            <person name="Liao X."/>
            <person name="Peng D."/>
            <person name="Ji J."/>
            <person name="Jenkins J."/>
            <person name="Williams M."/>
            <person name="Shu S."/>
            <person name="Plott C."/>
            <person name="Barry K."/>
            <person name="Rajasekar S."/>
            <person name="Grimwood J."/>
            <person name="Han X."/>
            <person name="Sun S."/>
            <person name="Hou Z."/>
            <person name="He W."/>
            <person name="Dai G."/>
            <person name="Sun C."/>
            <person name="Schmutz J."/>
            <person name="Leebens-Mack J.H."/>
            <person name="Li F.W."/>
            <person name="Wang L."/>
        </authorList>
    </citation>
    <scope>NUCLEOTIDE SEQUENCE [LARGE SCALE GENOMIC DNA]</scope>
    <source>
        <strain evidence="2">cv. PW_Plant_1</strain>
    </source>
</reference>
<name>A0ACC2A8Y1_DIPCM</name>
<comment type="caution">
    <text evidence="1">The sequence shown here is derived from an EMBL/GenBank/DDBJ whole genome shotgun (WGS) entry which is preliminary data.</text>
</comment>
<keyword evidence="2" id="KW-1185">Reference proteome</keyword>
<dbReference type="EMBL" id="CM055114">
    <property type="protein sequence ID" value="KAJ7514035.1"/>
    <property type="molecule type" value="Genomic_DNA"/>
</dbReference>
<protein>
    <submittedName>
        <fullName evidence="1">Uncharacterized protein</fullName>
    </submittedName>
</protein>
<dbReference type="Proteomes" id="UP001162992">
    <property type="component" value="Chromosome 23"/>
</dbReference>
<sequence>MDVPELHDLLELKEHILQLPLCLQEEIYNRLKIYCYSWDLDEAKAEATISPMDYGAACNQYQRSALAFFIALGLVKRLKVEMTYTSSHRYYGHRVDVEWAVDEQDTLMVRATLPTKHICWISISKPCKQVPLKYLSSCRNLDKYGYINT</sequence>
<organism evidence="1 2">
    <name type="scientific">Diphasiastrum complanatum</name>
    <name type="common">Issler's clubmoss</name>
    <name type="synonym">Lycopodium complanatum</name>
    <dbReference type="NCBI Taxonomy" id="34168"/>
    <lineage>
        <taxon>Eukaryota</taxon>
        <taxon>Viridiplantae</taxon>
        <taxon>Streptophyta</taxon>
        <taxon>Embryophyta</taxon>
        <taxon>Tracheophyta</taxon>
        <taxon>Lycopodiopsida</taxon>
        <taxon>Lycopodiales</taxon>
        <taxon>Lycopodiaceae</taxon>
        <taxon>Lycopodioideae</taxon>
        <taxon>Diphasiastrum</taxon>
    </lineage>
</organism>
<evidence type="ECO:0000313" key="1">
    <source>
        <dbReference type="EMBL" id="KAJ7514035.1"/>
    </source>
</evidence>
<accession>A0ACC2A8Y1</accession>